<proteinExistence type="predicted"/>
<keyword evidence="1" id="KW-1133">Transmembrane helix</keyword>
<feature type="transmembrane region" description="Helical" evidence="1">
    <location>
        <begin position="7"/>
        <end position="26"/>
    </location>
</feature>
<dbReference type="RefSeq" id="WP_320554436.1">
    <property type="nucleotide sequence ID" value="NZ_JAXDAE010000001.1"/>
</dbReference>
<name>A0ABU5EJH5_9FLAO</name>
<keyword evidence="1" id="KW-0812">Transmembrane</keyword>
<sequence>MDIKKTLVLSFLMFFFITITVPYILVSLDDSVETSMLYELNEEEQEDLKVLFEYSSNYDEVFPYYQSNNDTIGDYTNKSYLMPQLSLLLPPPKQYSC</sequence>
<evidence type="ECO:0000313" key="2">
    <source>
        <dbReference type="EMBL" id="MDY2586061.1"/>
    </source>
</evidence>
<keyword evidence="3" id="KW-1185">Reference proteome</keyword>
<dbReference type="Proteomes" id="UP001285855">
    <property type="component" value="Unassembled WGS sequence"/>
</dbReference>
<keyword evidence="1" id="KW-0472">Membrane</keyword>
<organism evidence="2 3">
    <name type="scientific">Winogradskyella aquimaris</name>
    <dbReference type="NCBI Taxonomy" id="864074"/>
    <lineage>
        <taxon>Bacteria</taxon>
        <taxon>Pseudomonadati</taxon>
        <taxon>Bacteroidota</taxon>
        <taxon>Flavobacteriia</taxon>
        <taxon>Flavobacteriales</taxon>
        <taxon>Flavobacteriaceae</taxon>
        <taxon>Winogradskyella</taxon>
    </lineage>
</organism>
<accession>A0ABU5EJH5</accession>
<gene>
    <name evidence="2" type="ORF">SNF14_01820</name>
</gene>
<evidence type="ECO:0000313" key="3">
    <source>
        <dbReference type="Proteomes" id="UP001285855"/>
    </source>
</evidence>
<evidence type="ECO:0000256" key="1">
    <source>
        <dbReference type="SAM" id="Phobius"/>
    </source>
</evidence>
<dbReference type="EMBL" id="JAXDAE010000001">
    <property type="protein sequence ID" value="MDY2586061.1"/>
    <property type="molecule type" value="Genomic_DNA"/>
</dbReference>
<reference evidence="2 3" key="1">
    <citation type="submission" date="2023-11" db="EMBL/GenBank/DDBJ databases">
        <title>Winogradskyella pelagius sp. nov., isolated from coastal sediment.</title>
        <authorList>
            <person name="Li F."/>
        </authorList>
    </citation>
    <scope>NUCLEOTIDE SEQUENCE [LARGE SCALE GENOMIC DNA]</scope>
    <source>
        <strain evidence="2 3">KCTC 23502</strain>
    </source>
</reference>
<comment type="caution">
    <text evidence="2">The sequence shown here is derived from an EMBL/GenBank/DDBJ whole genome shotgun (WGS) entry which is preliminary data.</text>
</comment>
<protein>
    <submittedName>
        <fullName evidence="2">Uncharacterized protein</fullName>
    </submittedName>
</protein>